<dbReference type="Proteomes" id="UP000789342">
    <property type="component" value="Unassembled WGS sequence"/>
</dbReference>
<evidence type="ECO:0000313" key="3">
    <source>
        <dbReference type="Proteomes" id="UP000789342"/>
    </source>
</evidence>
<evidence type="ECO:0000313" key="2">
    <source>
        <dbReference type="EMBL" id="CAG8740920.1"/>
    </source>
</evidence>
<gene>
    <name evidence="2" type="ORF">AMORRO_LOCUS14706</name>
</gene>
<comment type="caution">
    <text evidence="2">The sequence shown here is derived from an EMBL/GenBank/DDBJ whole genome shotgun (WGS) entry which is preliminary data.</text>
</comment>
<dbReference type="EMBL" id="CAJVPV010030502">
    <property type="protein sequence ID" value="CAG8740920.1"/>
    <property type="molecule type" value="Genomic_DNA"/>
</dbReference>
<sequence>TLQEVGVNQTVSKGYQTEKAEKTNTYTTKEVKIRTSSIVITSYIKAQHDLIGWMILGEKQKSSEQRFVGSSTNGKKRRDIG</sequence>
<protein>
    <submittedName>
        <fullName evidence="2">17857_t:CDS:1</fullName>
    </submittedName>
</protein>
<name>A0A9N9IL31_9GLOM</name>
<proteinExistence type="predicted"/>
<keyword evidence="3" id="KW-1185">Reference proteome</keyword>
<evidence type="ECO:0000256" key="1">
    <source>
        <dbReference type="SAM" id="MobiDB-lite"/>
    </source>
</evidence>
<dbReference type="AlphaFoldDB" id="A0A9N9IL31"/>
<accession>A0A9N9IL31</accession>
<organism evidence="2 3">
    <name type="scientific">Acaulospora morrowiae</name>
    <dbReference type="NCBI Taxonomy" id="94023"/>
    <lineage>
        <taxon>Eukaryota</taxon>
        <taxon>Fungi</taxon>
        <taxon>Fungi incertae sedis</taxon>
        <taxon>Mucoromycota</taxon>
        <taxon>Glomeromycotina</taxon>
        <taxon>Glomeromycetes</taxon>
        <taxon>Diversisporales</taxon>
        <taxon>Acaulosporaceae</taxon>
        <taxon>Acaulospora</taxon>
    </lineage>
</organism>
<feature type="region of interest" description="Disordered" evidence="1">
    <location>
        <begin position="61"/>
        <end position="81"/>
    </location>
</feature>
<reference evidence="2" key="1">
    <citation type="submission" date="2021-06" db="EMBL/GenBank/DDBJ databases">
        <authorList>
            <person name="Kallberg Y."/>
            <person name="Tangrot J."/>
            <person name="Rosling A."/>
        </authorList>
    </citation>
    <scope>NUCLEOTIDE SEQUENCE</scope>
    <source>
        <strain evidence="2">CL551</strain>
    </source>
</reference>
<feature type="non-terminal residue" evidence="2">
    <location>
        <position position="1"/>
    </location>
</feature>